<accession>A0A9P6AVM4</accession>
<keyword evidence="6" id="KW-1185">Reference proteome</keyword>
<protein>
    <recommendedName>
        <fullName evidence="7">Ras-GEF domain-containing protein</fullName>
    </recommendedName>
</protein>
<sequence>IFTNSDGSVRGGTLEALVEHLTPHDQQDFAFHHIFFLTLRSFTTVSEVFPLLVARFNVAPPDDLDPILQEDWAHKIRHLIRIRVIKAVISLLQADGVVRREDSSTLNDIKAFANEISALYPSAKRLVTLADIAKHRDPSFIRTPGYEPVSPPPPRAPKMGSDRRLSLLDLDPLEVARQLTLKESALFKKIAPGECFARARECPKPHDNFSTCIALANQTAYWVCDEILHRQEPKGRAAVIGHLINIAHHCRGLNNFSSMTAIVAGLNSTPIHRLKRSWSEVKPKAMALFQEVEAMVRSWKNLTEFRKAMTDVTGPCVPFLGVYLTALLFIQNGVKDTLDTEGRSSTLPSMRKRPRPS</sequence>
<dbReference type="GO" id="GO:0005085">
    <property type="term" value="F:guanyl-nucleotide exchange factor activity"/>
    <property type="evidence" value="ECO:0007669"/>
    <property type="project" value="UniProtKB-KW"/>
</dbReference>
<dbReference type="OrthoDB" id="546434at2759"/>
<feature type="non-terminal residue" evidence="5">
    <location>
        <position position="1"/>
    </location>
</feature>
<dbReference type="GO" id="GO:0007265">
    <property type="term" value="P:Ras protein signal transduction"/>
    <property type="evidence" value="ECO:0007669"/>
    <property type="project" value="TreeGrafter"/>
</dbReference>
<dbReference type="InterPro" id="IPR000651">
    <property type="entry name" value="Ras-like_Gua-exchang_fac_N"/>
</dbReference>
<feature type="domain" description="N-terminal Ras-GEF" evidence="4">
    <location>
        <begin position="5"/>
        <end position="137"/>
    </location>
</feature>
<dbReference type="Gene3D" id="1.20.870.10">
    <property type="entry name" value="Son of sevenless (SoS) protein Chain: S domain 1"/>
    <property type="match status" value="1"/>
</dbReference>
<evidence type="ECO:0000313" key="5">
    <source>
        <dbReference type="EMBL" id="KAF9511651.1"/>
    </source>
</evidence>
<comment type="caution">
    <text evidence="5">The sequence shown here is derived from an EMBL/GenBank/DDBJ whole genome shotgun (WGS) entry which is preliminary data.</text>
</comment>
<dbReference type="SUPFAM" id="SSF48366">
    <property type="entry name" value="Ras GEF"/>
    <property type="match status" value="1"/>
</dbReference>
<dbReference type="PROSITE" id="PS50009">
    <property type="entry name" value="RASGEF_CAT"/>
    <property type="match status" value="1"/>
</dbReference>
<evidence type="ECO:0000256" key="2">
    <source>
        <dbReference type="PROSITE-ProRule" id="PRU00168"/>
    </source>
</evidence>
<evidence type="ECO:0000313" key="6">
    <source>
        <dbReference type="Proteomes" id="UP000886523"/>
    </source>
</evidence>
<dbReference type="InterPro" id="IPR036964">
    <property type="entry name" value="RASGEF_cat_dom_sf"/>
</dbReference>
<dbReference type="SMART" id="SM00229">
    <property type="entry name" value="RasGEFN"/>
    <property type="match status" value="1"/>
</dbReference>
<dbReference type="InterPro" id="IPR023578">
    <property type="entry name" value="Ras_GEF_dom_sf"/>
</dbReference>
<dbReference type="Pfam" id="PF00618">
    <property type="entry name" value="RasGEF_N"/>
    <property type="match status" value="1"/>
</dbReference>
<dbReference type="InterPro" id="IPR001895">
    <property type="entry name" value="RASGEF_cat_dom"/>
</dbReference>
<dbReference type="EMBL" id="MU128997">
    <property type="protein sequence ID" value="KAF9511651.1"/>
    <property type="molecule type" value="Genomic_DNA"/>
</dbReference>
<evidence type="ECO:0008006" key="7">
    <source>
        <dbReference type="Google" id="ProtNLM"/>
    </source>
</evidence>
<evidence type="ECO:0000259" key="3">
    <source>
        <dbReference type="PROSITE" id="PS50009"/>
    </source>
</evidence>
<evidence type="ECO:0000256" key="1">
    <source>
        <dbReference type="ARBA" id="ARBA00022658"/>
    </source>
</evidence>
<dbReference type="Pfam" id="PF00617">
    <property type="entry name" value="RasGEF"/>
    <property type="match status" value="1"/>
</dbReference>
<evidence type="ECO:0000259" key="4">
    <source>
        <dbReference type="PROSITE" id="PS50212"/>
    </source>
</evidence>
<dbReference type="AlphaFoldDB" id="A0A9P6AVM4"/>
<organism evidence="5 6">
    <name type="scientific">Hydnum rufescens UP504</name>
    <dbReference type="NCBI Taxonomy" id="1448309"/>
    <lineage>
        <taxon>Eukaryota</taxon>
        <taxon>Fungi</taxon>
        <taxon>Dikarya</taxon>
        <taxon>Basidiomycota</taxon>
        <taxon>Agaricomycotina</taxon>
        <taxon>Agaricomycetes</taxon>
        <taxon>Cantharellales</taxon>
        <taxon>Hydnaceae</taxon>
        <taxon>Hydnum</taxon>
    </lineage>
</organism>
<gene>
    <name evidence="5" type="ORF">BS47DRAFT_1468293</name>
</gene>
<dbReference type="InterPro" id="IPR008937">
    <property type="entry name" value="Ras-like_GEF"/>
</dbReference>
<dbReference type="PROSITE" id="PS50212">
    <property type="entry name" value="RASGEF_NTER"/>
    <property type="match status" value="1"/>
</dbReference>
<dbReference type="PANTHER" id="PTHR23113:SF368">
    <property type="entry name" value="CELL DIVISION CONTROL PROTEIN 25"/>
    <property type="match status" value="1"/>
</dbReference>
<proteinExistence type="predicted"/>
<dbReference type="SMART" id="SM00147">
    <property type="entry name" value="RasGEF"/>
    <property type="match status" value="1"/>
</dbReference>
<dbReference type="Proteomes" id="UP000886523">
    <property type="component" value="Unassembled WGS sequence"/>
</dbReference>
<reference evidence="5" key="1">
    <citation type="journal article" date="2020" name="Nat. Commun.">
        <title>Large-scale genome sequencing of mycorrhizal fungi provides insights into the early evolution of symbiotic traits.</title>
        <authorList>
            <person name="Miyauchi S."/>
            <person name="Kiss E."/>
            <person name="Kuo A."/>
            <person name="Drula E."/>
            <person name="Kohler A."/>
            <person name="Sanchez-Garcia M."/>
            <person name="Morin E."/>
            <person name="Andreopoulos B."/>
            <person name="Barry K.W."/>
            <person name="Bonito G."/>
            <person name="Buee M."/>
            <person name="Carver A."/>
            <person name="Chen C."/>
            <person name="Cichocki N."/>
            <person name="Clum A."/>
            <person name="Culley D."/>
            <person name="Crous P.W."/>
            <person name="Fauchery L."/>
            <person name="Girlanda M."/>
            <person name="Hayes R.D."/>
            <person name="Keri Z."/>
            <person name="LaButti K."/>
            <person name="Lipzen A."/>
            <person name="Lombard V."/>
            <person name="Magnuson J."/>
            <person name="Maillard F."/>
            <person name="Murat C."/>
            <person name="Nolan M."/>
            <person name="Ohm R.A."/>
            <person name="Pangilinan J."/>
            <person name="Pereira M.F."/>
            <person name="Perotto S."/>
            <person name="Peter M."/>
            <person name="Pfister S."/>
            <person name="Riley R."/>
            <person name="Sitrit Y."/>
            <person name="Stielow J.B."/>
            <person name="Szollosi G."/>
            <person name="Zifcakova L."/>
            <person name="Stursova M."/>
            <person name="Spatafora J.W."/>
            <person name="Tedersoo L."/>
            <person name="Vaario L.M."/>
            <person name="Yamada A."/>
            <person name="Yan M."/>
            <person name="Wang P."/>
            <person name="Xu J."/>
            <person name="Bruns T."/>
            <person name="Baldrian P."/>
            <person name="Vilgalys R."/>
            <person name="Dunand C."/>
            <person name="Henrissat B."/>
            <person name="Grigoriev I.V."/>
            <person name="Hibbett D."/>
            <person name="Nagy L.G."/>
            <person name="Martin F.M."/>
        </authorList>
    </citation>
    <scope>NUCLEOTIDE SEQUENCE</scope>
    <source>
        <strain evidence="5">UP504</strain>
    </source>
</reference>
<dbReference type="PANTHER" id="PTHR23113">
    <property type="entry name" value="GUANINE NUCLEOTIDE EXCHANGE FACTOR"/>
    <property type="match status" value="1"/>
</dbReference>
<feature type="domain" description="Ras-GEF" evidence="3">
    <location>
        <begin position="171"/>
        <end position="357"/>
    </location>
</feature>
<dbReference type="CDD" id="cd06224">
    <property type="entry name" value="REM"/>
    <property type="match status" value="1"/>
</dbReference>
<name>A0A9P6AVM4_9AGAM</name>
<dbReference type="GO" id="GO:0005886">
    <property type="term" value="C:plasma membrane"/>
    <property type="evidence" value="ECO:0007669"/>
    <property type="project" value="TreeGrafter"/>
</dbReference>
<keyword evidence="1 2" id="KW-0344">Guanine-nucleotide releasing factor</keyword>
<dbReference type="Gene3D" id="1.10.840.10">
    <property type="entry name" value="Ras guanine-nucleotide exchange factors catalytic domain"/>
    <property type="match status" value="1"/>
</dbReference>